<keyword evidence="2" id="KW-1185">Reference proteome</keyword>
<reference evidence="1" key="1">
    <citation type="journal article" date="2023" name="bioRxiv">
        <title>Improved chromosome-level genome assembly for marigold (Tagetes erecta).</title>
        <authorList>
            <person name="Jiang F."/>
            <person name="Yuan L."/>
            <person name="Wang S."/>
            <person name="Wang H."/>
            <person name="Xu D."/>
            <person name="Wang A."/>
            <person name="Fan W."/>
        </authorList>
    </citation>
    <scope>NUCLEOTIDE SEQUENCE</scope>
    <source>
        <strain evidence="1">WSJ</strain>
        <tissue evidence="1">Leaf</tissue>
    </source>
</reference>
<dbReference type="PANTHER" id="PTHR11017">
    <property type="entry name" value="LEUCINE-RICH REPEAT-CONTAINING PROTEIN"/>
    <property type="match status" value="1"/>
</dbReference>
<gene>
    <name evidence="1" type="ORF">QVD17_39471</name>
</gene>
<organism evidence="1 2">
    <name type="scientific">Tagetes erecta</name>
    <name type="common">African marigold</name>
    <dbReference type="NCBI Taxonomy" id="13708"/>
    <lineage>
        <taxon>Eukaryota</taxon>
        <taxon>Viridiplantae</taxon>
        <taxon>Streptophyta</taxon>
        <taxon>Embryophyta</taxon>
        <taxon>Tracheophyta</taxon>
        <taxon>Spermatophyta</taxon>
        <taxon>Magnoliopsida</taxon>
        <taxon>eudicotyledons</taxon>
        <taxon>Gunneridae</taxon>
        <taxon>Pentapetalae</taxon>
        <taxon>asterids</taxon>
        <taxon>campanulids</taxon>
        <taxon>Asterales</taxon>
        <taxon>Asteraceae</taxon>
        <taxon>Asteroideae</taxon>
        <taxon>Heliantheae alliance</taxon>
        <taxon>Tageteae</taxon>
        <taxon>Tagetes</taxon>
    </lineage>
</organism>
<dbReference type="Gene3D" id="3.80.10.10">
    <property type="entry name" value="Ribonuclease Inhibitor"/>
    <property type="match status" value="2"/>
</dbReference>
<name>A0AAD8JNL3_TARER</name>
<dbReference type="InterPro" id="IPR044974">
    <property type="entry name" value="Disease_R_plants"/>
</dbReference>
<dbReference type="InterPro" id="IPR032675">
    <property type="entry name" value="LRR_dom_sf"/>
</dbReference>
<dbReference type="GO" id="GO:0006952">
    <property type="term" value="P:defense response"/>
    <property type="evidence" value="ECO:0007669"/>
    <property type="project" value="InterPro"/>
</dbReference>
<protein>
    <submittedName>
        <fullName evidence="1">Uncharacterized protein</fullName>
    </submittedName>
</protein>
<sequence length="592" mass="68265">MLQITLKTSSFTMMDSLKLLKLKYVKFTGSYNNFPGLKFLWWQGYPLETIPSGLLMSSLVAIDMRYGHMEMFEVPTVLNSLKILNLDGCYKLIRIRNLYRLPKLKTLMLRNCSRLIHLSSSIKDLERLANLYLTCCTKLWKASSSNDIHPFLSLPRSLIVLDLRGCGLEYKNDVPVVFRAQFLFKLDLSNNPFGYLPKRIELKMLRNLSLRSCRSLKSLPYMPSTLVNLYVDGCKSLESITFQSGRFSLTEFSYEGCSNLSEVQGLYKLVPLAKVDKADLVQQWHWLKKYENDEVDLVSYKVTKELDGKVQMLYEYGIMSTFLQGTMDQIIMTYDYTSSSSNLSFWVPYEENKIQGLNVSCLYRSLGVDNELCVFIKISNITKGVTWVYNPVVFCKPRVDEDVVWLSYWPIGKILDVGDEVEVNIYVDHGMIVSECGASILYMDHSEIEEAKNTMTVEEVIGGDLSEFELTTRAYYLCRCDIFGLMTSEGLNWVFGHNVDYPESTRWRKTLHRHIGSYKREFFKRIMLRVRSKTEIENRKILKAIVSMVGVEFVSIESGILLVVGDPEDLDPIEVIERMRKIGIMAEIVYIA</sequence>
<dbReference type="Proteomes" id="UP001229421">
    <property type="component" value="Unassembled WGS sequence"/>
</dbReference>
<dbReference type="EMBL" id="JAUHHV010000011">
    <property type="protein sequence ID" value="KAK1407844.1"/>
    <property type="molecule type" value="Genomic_DNA"/>
</dbReference>
<evidence type="ECO:0000313" key="2">
    <source>
        <dbReference type="Proteomes" id="UP001229421"/>
    </source>
</evidence>
<dbReference type="AlphaFoldDB" id="A0AAD8JNL3"/>
<proteinExistence type="predicted"/>
<accession>A0AAD8JNL3</accession>
<dbReference type="SUPFAM" id="SSF52058">
    <property type="entry name" value="L domain-like"/>
    <property type="match status" value="1"/>
</dbReference>
<dbReference type="PANTHER" id="PTHR11017:SF492">
    <property type="entry name" value="TIR DOMAIN, P-LOOP CONTAINING NUCLEOSIDE TRIPHOSPHATE HYDROLASE"/>
    <property type="match status" value="1"/>
</dbReference>
<comment type="caution">
    <text evidence="1">The sequence shown here is derived from an EMBL/GenBank/DDBJ whole genome shotgun (WGS) entry which is preliminary data.</text>
</comment>
<dbReference type="Gene3D" id="3.30.70.100">
    <property type="match status" value="1"/>
</dbReference>
<evidence type="ECO:0000313" key="1">
    <source>
        <dbReference type="EMBL" id="KAK1407844.1"/>
    </source>
</evidence>